<dbReference type="Gene3D" id="3.40.190.170">
    <property type="entry name" value="Bacterial extracellular solute-binding protein, family 7"/>
    <property type="match status" value="1"/>
</dbReference>
<reference evidence="6" key="1">
    <citation type="journal article" date="2015" name="PeerJ">
        <title>First genomic representation of candidate bacterial phylum KSB3 points to enhanced environmental sensing as a trigger of wastewater bulking.</title>
        <authorList>
            <person name="Sekiguchi Y."/>
            <person name="Ohashi A."/>
            <person name="Parks D.H."/>
            <person name="Yamauchi T."/>
            <person name="Tyson G.W."/>
            <person name="Hugenholtz P."/>
        </authorList>
    </citation>
    <scope>NUCLEOTIDE SEQUENCE [LARGE SCALE GENOMIC DNA]</scope>
</reference>
<evidence type="ECO:0000313" key="6">
    <source>
        <dbReference type="EMBL" id="GAK59818.1"/>
    </source>
</evidence>
<dbReference type="STRING" id="1499967.U27_06804"/>
<keyword evidence="4 5" id="KW-0732">Signal</keyword>
<dbReference type="NCBIfam" id="TIGR00787">
    <property type="entry name" value="dctP"/>
    <property type="match status" value="1"/>
</dbReference>
<comment type="subcellular location">
    <subcellularLocation>
        <location evidence="1">Cell envelope</location>
    </subcellularLocation>
</comment>
<dbReference type="InterPro" id="IPR038404">
    <property type="entry name" value="TRAP_DctP_sf"/>
</dbReference>
<dbReference type="NCBIfam" id="NF037995">
    <property type="entry name" value="TRAP_S1"/>
    <property type="match status" value="1"/>
</dbReference>
<protein>
    <submittedName>
        <fullName evidence="6">TRAP dicarboxylate transporter, DctP subunit</fullName>
    </submittedName>
</protein>
<evidence type="ECO:0000256" key="1">
    <source>
        <dbReference type="ARBA" id="ARBA00004196"/>
    </source>
</evidence>
<dbReference type="Proteomes" id="UP000030661">
    <property type="component" value="Unassembled WGS sequence"/>
</dbReference>
<dbReference type="HOGENOM" id="CLU_036176_1_3_0"/>
<dbReference type="eggNOG" id="COG1638">
    <property type="taxonomic scope" value="Bacteria"/>
</dbReference>
<dbReference type="PIRSF" id="PIRSF006470">
    <property type="entry name" value="DctB"/>
    <property type="match status" value="1"/>
</dbReference>
<evidence type="ECO:0000256" key="2">
    <source>
        <dbReference type="ARBA" id="ARBA00009023"/>
    </source>
</evidence>
<dbReference type="AlphaFoldDB" id="A0A081C5G3"/>
<feature type="signal peptide" evidence="5">
    <location>
        <begin position="1"/>
        <end position="22"/>
    </location>
</feature>
<proteinExistence type="inferred from homology"/>
<keyword evidence="7" id="KW-1185">Reference proteome</keyword>
<dbReference type="GO" id="GO:0030288">
    <property type="term" value="C:outer membrane-bounded periplasmic space"/>
    <property type="evidence" value="ECO:0007669"/>
    <property type="project" value="InterPro"/>
</dbReference>
<evidence type="ECO:0000256" key="5">
    <source>
        <dbReference type="SAM" id="SignalP"/>
    </source>
</evidence>
<dbReference type="PANTHER" id="PTHR33376:SF4">
    <property type="entry name" value="SIALIC ACID-BINDING PERIPLASMIC PROTEIN SIAP"/>
    <property type="match status" value="1"/>
</dbReference>
<evidence type="ECO:0000313" key="7">
    <source>
        <dbReference type="Proteomes" id="UP000030661"/>
    </source>
</evidence>
<dbReference type="EMBL" id="DF820471">
    <property type="protein sequence ID" value="GAK59818.1"/>
    <property type="molecule type" value="Genomic_DNA"/>
</dbReference>
<evidence type="ECO:0000256" key="4">
    <source>
        <dbReference type="ARBA" id="ARBA00022729"/>
    </source>
</evidence>
<accession>A0A081C5G3</accession>
<organism evidence="6">
    <name type="scientific">Vecturithrix granuli</name>
    <dbReference type="NCBI Taxonomy" id="1499967"/>
    <lineage>
        <taxon>Bacteria</taxon>
        <taxon>Candidatus Moduliflexota</taxon>
        <taxon>Candidatus Vecturitrichia</taxon>
        <taxon>Candidatus Vecturitrichales</taxon>
        <taxon>Candidatus Vecturitrichaceae</taxon>
        <taxon>Candidatus Vecturithrix</taxon>
    </lineage>
</organism>
<dbReference type="InterPro" id="IPR004682">
    <property type="entry name" value="TRAP_DctP"/>
</dbReference>
<sequence length="337" mass="37538">MKKCVCILLACTLILAASTSYAAYKKEYKLSVVVGPTFKWSIAAQNFADEVREKTEGRINIQCYFGGTLFAGVQTNELMLMSQGVADFAFGSTINWSPQMKQLNLFSLPFLFPNYEAFDAVKAGKPGQEIFEGLEKFGVIPLAWAENGFREVTNNKRAIAMPEDMKGLKIRIVGSPIFVDLFRAFGADPMAINWSEAVTGFQQGTVDGQENPVVSVLFPVKIWQYHNHITIWRGTIDPLIIGVSKKSWDEFTPEDQAIVKAAAEKWGAWQIAEVRKGLADSDDALKELEANGMTVTHITPEARIAFKEQAKEVYAKWKETVGTDLVNAAEEIVQQYE</sequence>
<name>A0A081C5G3_VECG1</name>
<comment type="similarity">
    <text evidence="2">Belongs to the bacterial solute-binding protein 7 family.</text>
</comment>
<evidence type="ECO:0000256" key="3">
    <source>
        <dbReference type="ARBA" id="ARBA00022448"/>
    </source>
</evidence>
<keyword evidence="3" id="KW-0813">Transport</keyword>
<gene>
    <name evidence="6" type="ORF">U27_06804</name>
</gene>
<dbReference type="Pfam" id="PF03480">
    <property type="entry name" value="DctP"/>
    <property type="match status" value="1"/>
</dbReference>
<dbReference type="GO" id="GO:0055085">
    <property type="term" value="P:transmembrane transport"/>
    <property type="evidence" value="ECO:0007669"/>
    <property type="project" value="InterPro"/>
</dbReference>
<feature type="chain" id="PRO_5001755602" evidence="5">
    <location>
        <begin position="23"/>
        <end position="337"/>
    </location>
</feature>
<dbReference type="PANTHER" id="PTHR33376">
    <property type="match status" value="1"/>
</dbReference>
<dbReference type="InterPro" id="IPR018389">
    <property type="entry name" value="DctP_fam"/>
</dbReference>